<sequence length="83" mass="9391">MRENAPYVQKNPGVAAVLSFFWAGLGQIYNGQIVKGILLMLWQALNVALMVVLIGYLIYPVVWLFGIVDAYRTANKLNRKYSQ</sequence>
<keyword evidence="1" id="KW-1133">Transmembrane helix</keyword>
<dbReference type="Proteomes" id="UP001387364">
    <property type="component" value="Chromosome"/>
</dbReference>
<evidence type="ECO:0000313" key="2">
    <source>
        <dbReference type="EMBL" id="WXB91606.1"/>
    </source>
</evidence>
<organism evidence="2 3">
    <name type="scientific">Bacillus kandeliae</name>
    <dbReference type="NCBI Taxonomy" id="3129297"/>
    <lineage>
        <taxon>Bacteria</taxon>
        <taxon>Bacillati</taxon>
        <taxon>Bacillota</taxon>
        <taxon>Bacilli</taxon>
        <taxon>Bacillales</taxon>
        <taxon>Bacillaceae</taxon>
        <taxon>Bacillus</taxon>
    </lineage>
</organism>
<keyword evidence="1" id="KW-0812">Transmembrane</keyword>
<accession>A0ABZ2N2I2</accession>
<dbReference type="EMBL" id="CP147404">
    <property type="protein sequence ID" value="WXB91606.1"/>
    <property type="molecule type" value="Genomic_DNA"/>
</dbReference>
<feature type="transmembrane region" description="Helical" evidence="1">
    <location>
        <begin position="12"/>
        <end position="29"/>
    </location>
</feature>
<protein>
    <recommendedName>
        <fullName evidence="4">TM2 domain-containing protein</fullName>
    </recommendedName>
</protein>
<name>A0ABZ2N2I2_9BACI</name>
<dbReference type="RefSeq" id="WP_338749260.1">
    <property type="nucleotide sequence ID" value="NZ_CP147404.1"/>
</dbReference>
<keyword evidence="3" id="KW-1185">Reference proteome</keyword>
<gene>
    <name evidence="2" type="ORF">WDJ61_09985</name>
</gene>
<proteinExistence type="predicted"/>
<keyword evidence="1" id="KW-0472">Membrane</keyword>
<evidence type="ECO:0000256" key="1">
    <source>
        <dbReference type="SAM" id="Phobius"/>
    </source>
</evidence>
<evidence type="ECO:0008006" key="4">
    <source>
        <dbReference type="Google" id="ProtNLM"/>
    </source>
</evidence>
<evidence type="ECO:0000313" key="3">
    <source>
        <dbReference type="Proteomes" id="UP001387364"/>
    </source>
</evidence>
<reference evidence="2 3" key="1">
    <citation type="submission" date="2024-02" db="EMBL/GenBank/DDBJ databases">
        <title>Seven novel Bacillus-like species.</title>
        <authorList>
            <person name="Liu G."/>
        </authorList>
    </citation>
    <scope>NUCLEOTIDE SEQUENCE [LARGE SCALE GENOMIC DNA]</scope>
    <source>
        <strain evidence="2 3">FJAT-52991</strain>
    </source>
</reference>
<feature type="transmembrane region" description="Helical" evidence="1">
    <location>
        <begin position="49"/>
        <end position="71"/>
    </location>
</feature>